<dbReference type="EMBL" id="AVOT02127093">
    <property type="protein sequence ID" value="MBW0587436.1"/>
    <property type="molecule type" value="Genomic_DNA"/>
</dbReference>
<evidence type="ECO:0000256" key="1">
    <source>
        <dbReference type="SAM" id="MobiDB-lite"/>
    </source>
</evidence>
<feature type="compositionally biased region" description="Basic and acidic residues" evidence="1">
    <location>
        <begin position="92"/>
        <end position="112"/>
    </location>
</feature>
<comment type="caution">
    <text evidence="2">The sequence shown here is derived from an EMBL/GenBank/DDBJ whole genome shotgun (WGS) entry which is preliminary data.</text>
</comment>
<evidence type="ECO:0000313" key="3">
    <source>
        <dbReference type="Proteomes" id="UP000765509"/>
    </source>
</evidence>
<name>A0A9Q3Q6J3_9BASI</name>
<accession>A0A9Q3Q6J3</accession>
<organism evidence="2 3">
    <name type="scientific">Austropuccinia psidii MF-1</name>
    <dbReference type="NCBI Taxonomy" id="1389203"/>
    <lineage>
        <taxon>Eukaryota</taxon>
        <taxon>Fungi</taxon>
        <taxon>Dikarya</taxon>
        <taxon>Basidiomycota</taxon>
        <taxon>Pucciniomycotina</taxon>
        <taxon>Pucciniomycetes</taxon>
        <taxon>Pucciniales</taxon>
        <taxon>Sphaerophragmiaceae</taxon>
        <taxon>Austropuccinia</taxon>
    </lineage>
</organism>
<dbReference type="Proteomes" id="UP000765509">
    <property type="component" value="Unassembled WGS sequence"/>
</dbReference>
<feature type="region of interest" description="Disordered" evidence="1">
    <location>
        <begin position="85"/>
        <end position="115"/>
    </location>
</feature>
<reference evidence="2" key="1">
    <citation type="submission" date="2021-03" db="EMBL/GenBank/DDBJ databases">
        <title>Draft genome sequence of rust myrtle Austropuccinia psidii MF-1, a brazilian biotype.</title>
        <authorList>
            <person name="Quecine M.C."/>
            <person name="Pachon D.M.R."/>
            <person name="Bonatelli M.L."/>
            <person name="Correr F.H."/>
            <person name="Franceschini L.M."/>
            <person name="Leite T.F."/>
            <person name="Margarido G.R.A."/>
            <person name="Almeida C.A."/>
            <person name="Ferrarezi J.A."/>
            <person name="Labate C.A."/>
        </authorList>
    </citation>
    <scope>NUCLEOTIDE SEQUENCE</scope>
    <source>
        <strain evidence="2">MF-1</strain>
    </source>
</reference>
<keyword evidence="3" id="KW-1185">Reference proteome</keyword>
<sequence length="172" mass="19493">MVNTPGLCGKRTLFTNGKMIPEYLKWKILLKKPFLILIGTGPCPGFVKKHKLTNLHPDVFEEMPFSKEDYIDAIEDIATRKEIGRNWYKPPIDNKTDGKPTSRPNKPQDRAPLKCHKCGSTSHLANNFSKSTIINEIEIGKAEEKKETDDVSLHESDSETSEEEELPDQLSI</sequence>
<gene>
    <name evidence="2" type="ORF">O181_127151</name>
</gene>
<evidence type="ECO:0000313" key="2">
    <source>
        <dbReference type="EMBL" id="MBW0587436.1"/>
    </source>
</evidence>
<feature type="region of interest" description="Disordered" evidence="1">
    <location>
        <begin position="139"/>
        <end position="172"/>
    </location>
</feature>
<dbReference type="OrthoDB" id="2507422at2759"/>
<feature type="compositionally biased region" description="Acidic residues" evidence="1">
    <location>
        <begin position="158"/>
        <end position="172"/>
    </location>
</feature>
<feature type="compositionally biased region" description="Basic and acidic residues" evidence="1">
    <location>
        <begin position="139"/>
        <end position="157"/>
    </location>
</feature>
<proteinExistence type="predicted"/>
<dbReference type="AlphaFoldDB" id="A0A9Q3Q6J3"/>
<protein>
    <submittedName>
        <fullName evidence="2">Uncharacterized protein</fullName>
    </submittedName>
</protein>